<dbReference type="AlphaFoldDB" id="A0A2P4XNJ5"/>
<comment type="caution">
    <text evidence="1">The sequence shown here is derived from an EMBL/GenBank/DDBJ whole genome shotgun (WGS) entry which is preliminary data.</text>
</comment>
<gene>
    <name evidence="1" type="ORF">PHPALM_16909</name>
</gene>
<proteinExistence type="predicted"/>
<evidence type="ECO:0000313" key="2">
    <source>
        <dbReference type="Proteomes" id="UP000237271"/>
    </source>
</evidence>
<organism evidence="1 2">
    <name type="scientific">Phytophthora palmivora</name>
    <dbReference type="NCBI Taxonomy" id="4796"/>
    <lineage>
        <taxon>Eukaryota</taxon>
        <taxon>Sar</taxon>
        <taxon>Stramenopiles</taxon>
        <taxon>Oomycota</taxon>
        <taxon>Peronosporomycetes</taxon>
        <taxon>Peronosporales</taxon>
        <taxon>Peronosporaceae</taxon>
        <taxon>Phytophthora</taxon>
    </lineage>
</organism>
<dbReference type="EMBL" id="NCKW01009470">
    <property type="protein sequence ID" value="POM67130.1"/>
    <property type="molecule type" value="Genomic_DNA"/>
</dbReference>
<reference evidence="1 2" key="1">
    <citation type="journal article" date="2017" name="Genome Biol. Evol.">
        <title>Phytophthora megakarya and P. palmivora, closely related causal agents of cacao black pod rot, underwent increases in genome sizes and gene numbers by different mechanisms.</title>
        <authorList>
            <person name="Ali S.S."/>
            <person name="Shao J."/>
            <person name="Lary D.J."/>
            <person name="Kronmiller B."/>
            <person name="Shen D."/>
            <person name="Strem M.D."/>
            <person name="Amoako-Attah I."/>
            <person name="Akrofi A.Y."/>
            <person name="Begoude B.A."/>
            <person name="Ten Hoopen G.M."/>
            <person name="Coulibaly K."/>
            <person name="Kebe B.I."/>
            <person name="Melnick R.L."/>
            <person name="Guiltinan M.J."/>
            <person name="Tyler B.M."/>
            <person name="Meinhardt L.W."/>
            <person name="Bailey B.A."/>
        </authorList>
    </citation>
    <scope>NUCLEOTIDE SEQUENCE [LARGE SCALE GENOMIC DNA]</scope>
    <source>
        <strain evidence="2">sbr112.9</strain>
    </source>
</reference>
<dbReference type="OrthoDB" id="98552at2759"/>
<keyword evidence="2" id="KW-1185">Reference proteome</keyword>
<evidence type="ECO:0000313" key="1">
    <source>
        <dbReference type="EMBL" id="POM67130.1"/>
    </source>
</evidence>
<dbReference type="Proteomes" id="UP000237271">
    <property type="component" value="Unassembled WGS sequence"/>
</dbReference>
<accession>A0A2P4XNJ5</accession>
<protein>
    <submittedName>
        <fullName evidence="1">Uncharacterized protein</fullName>
    </submittedName>
</protein>
<name>A0A2P4XNJ5_9STRA</name>
<sequence length="174" mass="20288">MVRNCVVAPDVTKFFETMTTLIIKERYDSSRISRSMRLRSSPDPDETSRRHSGLAQRLEVGSKCKLSPDCRCRPQRYEILRGLNAPGAVITTTDSGVMNKVLFSSWLPLLSLLSPRQFVDLWFLHGRLWHFFPYFSYGLQQLTRSSFCFKSKLRTALELIKDDMDEYHHFSDRT</sequence>